<evidence type="ECO:0000259" key="10">
    <source>
        <dbReference type="PROSITE" id="PS51755"/>
    </source>
</evidence>
<dbReference type="GO" id="GO:0005829">
    <property type="term" value="C:cytosol"/>
    <property type="evidence" value="ECO:0007669"/>
    <property type="project" value="TreeGrafter"/>
</dbReference>
<feature type="modified residue" description="4-aspartylphosphate" evidence="7">
    <location>
        <position position="54"/>
    </location>
</feature>
<dbReference type="CDD" id="cd00383">
    <property type="entry name" value="trans_reg_C"/>
    <property type="match status" value="1"/>
</dbReference>
<reference evidence="11 12" key="1">
    <citation type="submission" date="2014-09" db="EMBL/GenBank/DDBJ databases">
        <authorList>
            <person name="Urmite Genomes Urmite Genomes"/>
        </authorList>
    </citation>
    <scope>NUCLEOTIDE SEQUENCE [LARGE SCALE GENOMIC DNA]</scope>
    <source>
        <strain evidence="11 12">ES2</strain>
    </source>
</reference>
<protein>
    <submittedName>
        <fullName evidence="11">Alkaline phosphatase synthesis transcriptional regulatory protein PhoP</fullName>
    </submittedName>
</protein>
<feature type="domain" description="OmpR/PhoB-type" evidence="10">
    <location>
        <begin position="130"/>
        <end position="229"/>
    </location>
</feature>
<evidence type="ECO:0000256" key="6">
    <source>
        <dbReference type="ARBA" id="ARBA00023163"/>
    </source>
</evidence>
<evidence type="ECO:0000313" key="11">
    <source>
        <dbReference type="EMBL" id="CEG22153.1"/>
    </source>
</evidence>
<dbReference type="InterPro" id="IPR011006">
    <property type="entry name" value="CheY-like_superfamily"/>
</dbReference>
<evidence type="ECO:0000256" key="2">
    <source>
        <dbReference type="ARBA" id="ARBA00022553"/>
    </source>
</evidence>
<evidence type="ECO:0000256" key="5">
    <source>
        <dbReference type="ARBA" id="ARBA00023125"/>
    </source>
</evidence>
<sequence length="232" mass="26866">MMSATVMVIQEEKWVRELIHAFLKTKGYKVIEVNEGSEVIELLKIREPDLILLDAEMPGINSLEVCAKIRSRSRLPILFISYRKELSFKIQSLDAGGDDFITKPFDFNELEARIRAVLRRTGWTKETDDLAMLRFGDLHIHADARQVYVAGKPIHLNHKEFQLLLLLAKQPNRVWTAEQLYNQIWGYYSAGELQTVKVHISNLRRKVEKDPANPIYIRTIRGFGYKFAHSAN</sequence>
<feature type="domain" description="Response regulatory" evidence="9">
    <location>
        <begin position="5"/>
        <end position="118"/>
    </location>
</feature>
<dbReference type="STRING" id="1499687.BN1080_01074"/>
<dbReference type="SMART" id="SM00862">
    <property type="entry name" value="Trans_reg_C"/>
    <property type="match status" value="1"/>
</dbReference>
<dbReference type="Pfam" id="PF00486">
    <property type="entry name" value="Trans_reg_C"/>
    <property type="match status" value="1"/>
</dbReference>
<evidence type="ECO:0000256" key="1">
    <source>
        <dbReference type="ARBA" id="ARBA00004496"/>
    </source>
</evidence>
<dbReference type="GO" id="GO:0000156">
    <property type="term" value="F:phosphorelay response regulator activity"/>
    <property type="evidence" value="ECO:0007669"/>
    <property type="project" value="TreeGrafter"/>
</dbReference>
<comment type="subcellular location">
    <subcellularLocation>
        <location evidence="1">Cytoplasm</location>
    </subcellularLocation>
</comment>
<name>A0A098EIP6_9BACL</name>
<accession>A0A098EIP6</accession>
<evidence type="ECO:0000313" key="12">
    <source>
        <dbReference type="Proteomes" id="UP000043699"/>
    </source>
</evidence>
<evidence type="ECO:0000256" key="4">
    <source>
        <dbReference type="ARBA" id="ARBA00023015"/>
    </source>
</evidence>
<feature type="DNA-binding region" description="OmpR/PhoB-type" evidence="8">
    <location>
        <begin position="130"/>
        <end position="229"/>
    </location>
</feature>
<dbReference type="PANTHER" id="PTHR48111">
    <property type="entry name" value="REGULATOR OF RPOS"/>
    <property type="match status" value="1"/>
</dbReference>
<dbReference type="EMBL" id="CCXS01000001">
    <property type="protein sequence ID" value="CEG22153.1"/>
    <property type="molecule type" value="Genomic_DNA"/>
</dbReference>
<evidence type="ECO:0000256" key="7">
    <source>
        <dbReference type="PROSITE-ProRule" id="PRU00169"/>
    </source>
</evidence>
<keyword evidence="5 8" id="KW-0238">DNA-binding</keyword>
<keyword evidence="3" id="KW-0902">Two-component regulatory system</keyword>
<dbReference type="GO" id="GO:0000976">
    <property type="term" value="F:transcription cis-regulatory region binding"/>
    <property type="evidence" value="ECO:0007669"/>
    <property type="project" value="TreeGrafter"/>
</dbReference>
<dbReference type="AlphaFoldDB" id="A0A098EIP6"/>
<dbReference type="Gene3D" id="1.10.10.10">
    <property type="entry name" value="Winged helix-like DNA-binding domain superfamily/Winged helix DNA-binding domain"/>
    <property type="match status" value="1"/>
</dbReference>
<proteinExistence type="predicted"/>
<evidence type="ECO:0000256" key="8">
    <source>
        <dbReference type="PROSITE-ProRule" id="PRU01091"/>
    </source>
</evidence>
<dbReference type="Gene3D" id="6.10.250.690">
    <property type="match status" value="1"/>
</dbReference>
<dbReference type="PROSITE" id="PS51755">
    <property type="entry name" value="OMPR_PHOB"/>
    <property type="match status" value="1"/>
</dbReference>
<dbReference type="PANTHER" id="PTHR48111:SF1">
    <property type="entry name" value="TWO-COMPONENT RESPONSE REGULATOR ORR33"/>
    <property type="match status" value="1"/>
</dbReference>
<dbReference type="SUPFAM" id="SSF52172">
    <property type="entry name" value="CheY-like"/>
    <property type="match status" value="1"/>
</dbReference>
<dbReference type="InterPro" id="IPR001789">
    <property type="entry name" value="Sig_transdc_resp-reg_receiver"/>
</dbReference>
<evidence type="ECO:0000259" key="9">
    <source>
        <dbReference type="PROSITE" id="PS50110"/>
    </source>
</evidence>
<organism evidence="11 12">
    <name type="scientific">Planococcus massiliensis</name>
    <dbReference type="NCBI Taxonomy" id="1499687"/>
    <lineage>
        <taxon>Bacteria</taxon>
        <taxon>Bacillati</taxon>
        <taxon>Bacillota</taxon>
        <taxon>Bacilli</taxon>
        <taxon>Bacillales</taxon>
        <taxon>Caryophanaceae</taxon>
        <taxon>Planococcus</taxon>
    </lineage>
</organism>
<evidence type="ECO:0000256" key="3">
    <source>
        <dbReference type="ARBA" id="ARBA00023012"/>
    </source>
</evidence>
<dbReference type="InterPro" id="IPR036388">
    <property type="entry name" value="WH-like_DNA-bd_sf"/>
</dbReference>
<dbReference type="Proteomes" id="UP000043699">
    <property type="component" value="Unassembled WGS sequence"/>
</dbReference>
<gene>
    <name evidence="11" type="primary">phoP_1</name>
    <name evidence="11" type="ORF">BN1080_01074</name>
</gene>
<dbReference type="OrthoDB" id="9790442at2"/>
<dbReference type="SMART" id="SM00448">
    <property type="entry name" value="REC"/>
    <property type="match status" value="1"/>
</dbReference>
<dbReference type="FunFam" id="1.10.10.10:FF:000018">
    <property type="entry name" value="DNA-binding response regulator ResD"/>
    <property type="match status" value="1"/>
</dbReference>
<dbReference type="GO" id="GO:0032993">
    <property type="term" value="C:protein-DNA complex"/>
    <property type="evidence" value="ECO:0007669"/>
    <property type="project" value="TreeGrafter"/>
</dbReference>
<keyword evidence="6" id="KW-0804">Transcription</keyword>
<dbReference type="InterPro" id="IPR039420">
    <property type="entry name" value="WalR-like"/>
</dbReference>
<keyword evidence="4" id="KW-0805">Transcription regulation</keyword>
<dbReference type="RefSeq" id="WP_052650878.1">
    <property type="nucleotide sequence ID" value="NZ_CCXS01000001.1"/>
</dbReference>
<keyword evidence="12" id="KW-1185">Reference proteome</keyword>
<dbReference type="Gene3D" id="3.40.50.2300">
    <property type="match status" value="1"/>
</dbReference>
<dbReference type="PROSITE" id="PS50110">
    <property type="entry name" value="RESPONSE_REGULATORY"/>
    <property type="match status" value="1"/>
</dbReference>
<dbReference type="Pfam" id="PF00072">
    <property type="entry name" value="Response_reg"/>
    <property type="match status" value="1"/>
</dbReference>
<keyword evidence="2 7" id="KW-0597">Phosphoprotein</keyword>
<dbReference type="GO" id="GO:0006355">
    <property type="term" value="P:regulation of DNA-templated transcription"/>
    <property type="evidence" value="ECO:0007669"/>
    <property type="project" value="InterPro"/>
</dbReference>
<dbReference type="InterPro" id="IPR001867">
    <property type="entry name" value="OmpR/PhoB-type_DNA-bd"/>
</dbReference>